<keyword evidence="6 9" id="KW-0472">Membrane</keyword>
<name>A0A8B7N113_HYAAZ</name>
<comment type="subcellular location">
    <subcellularLocation>
        <location evidence="1">Membrane</location>
        <topology evidence="1">Single-pass type I membrane protein</topology>
    </subcellularLocation>
</comment>
<keyword evidence="11" id="KW-1185">Reference proteome</keyword>
<evidence type="ECO:0000256" key="5">
    <source>
        <dbReference type="ARBA" id="ARBA00022989"/>
    </source>
</evidence>
<dbReference type="InterPro" id="IPR007947">
    <property type="entry name" value="CD164_MGC24"/>
</dbReference>
<dbReference type="Pfam" id="PF05283">
    <property type="entry name" value="MGC-24"/>
    <property type="match status" value="1"/>
</dbReference>
<feature type="transmembrane region" description="Helical" evidence="9">
    <location>
        <begin position="264"/>
        <end position="285"/>
    </location>
</feature>
<dbReference type="PANTHER" id="PTHR11337:SF8">
    <property type="entry name" value="VISGUN, ISOFORM E"/>
    <property type="match status" value="1"/>
</dbReference>
<gene>
    <name evidence="12" type="primary">LOC108664731</name>
</gene>
<dbReference type="GO" id="GO:0031410">
    <property type="term" value="C:cytoplasmic vesicle"/>
    <property type="evidence" value="ECO:0007669"/>
    <property type="project" value="TreeGrafter"/>
</dbReference>
<evidence type="ECO:0000256" key="8">
    <source>
        <dbReference type="SAM" id="MobiDB-lite"/>
    </source>
</evidence>
<accession>A0A8B7N113</accession>
<feature type="chain" id="PRO_5034107687" evidence="10">
    <location>
        <begin position="23"/>
        <end position="296"/>
    </location>
</feature>
<evidence type="ECO:0000256" key="3">
    <source>
        <dbReference type="ARBA" id="ARBA00022692"/>
    </source>
</evidence>
<keyword evidence="4 10" id="KW-0732">Signal</keyword>
<protein>
    <submittedName>
        <fullName evidence="12">Integumentary mucin A.1</fullName>
    </submittedName>
</protein>
<organism evidence="11 12">
    <name type="scientific">Hyalella azteca</name>
    <name type="common">Amphipod</name>
    <dbReference type="NCBI Taxonomy" id="294128"/>
    <lineage>
        <taxon>Eukaryota</taxon>
        <taxon>Metazoa</taxon>
        <taxon>Ecdysozoa</taxon>
        <taxon>Arthropoda</taxon>
        <taxon>Crustacea</taxon>
        <taxon>Multicrustacea</taxon>
        <taxon>Malacostraca</taxon>
        <taxon>Eumalacostraca</taxon>
        <taxon>Peracarida</taxon>
        <taxon>Amphipoda</taxon>
        <taxon>Senticaudata</taxon>
        <taxon>Talitrida</taxon>
        <taxon>Talitroidea</taxon>
        <taxon>Hyalellidae</taxon>
        <taxon>Hyalella</taxon>
    </lineage>
</organism>
<dbReference type="PANTHER" id="PTHR11337">
    <property type="entry name" value="MUCIN/PORIMIN"/>
    <property type="match status" value="1"/>
</dbReference>
<evidence type="ECO:0000256" key="10">
    <source>
        <dbReference type="SAM" id="SignalP"/>
    </source>
</evidence>
<evidence type="ECO:0000256" key="6">
    <source>
        <dbReference type="ARBA" id="ARBA00023136"/>
    </source>
</evidence>
<feature type="signal peptide" evidence="10">
    <location>
        <begin position="1"/>
        <end position="22"/>
    </location>
</feature>
<sequence>MPFHSKILVVVELVLISFSVLAQSQDPSEDAVLLMTTLEPIDDEGSVILDKDGMHLLEDDEDDRPCSNITHCGICKALGCDWVDCEDSSNSSKPHCAQSTSVECKPVKCHQNDTCEEIDSCEACAAKNCSWINCGPSGTPLCFSEVVETCILASCNSSVTTIAPDTNTTTTAAPTTTSAPTTTALPTTTDIPDTNTTTTTSPNSNATTTMNPDNTTTTPNPETTTEVPTVPTTISPTTVPTTTSATTTTAAPAPASGGFSAGSFFGGITLTLALLAVGFGGYKFYKTRYDVNYRTL</sequence>
<evidence type="ECO:0000256" key="1">
    <source>
        <dbReference type="ARBA" id="ARBA00004479"/>
    </source>
</evidence>
<keyword evidence="5 9" id="KW-1133">Transmembrane helix</keyword>
<comment type="similarity">
    <text evidence="2">Belongs to the CD164 family.</text>
</comment>
<proteinExistence type="inferred from homology"/>
<dbReference type="GO" id="GO:0016020">
    <property type="term" value="C:membrane"/>
    <property type="evidence" value="ECO:0007669"/>
    <property type="project" value="UniProtKB-SubCell"/>
</dbReference>
<feature type="region of interest" description="Disordered" evidence="8">
    <location>
        <begin position="164"/>
        <end position="254"/>
    </location>
</feature>
<dbReference type="Proteomes" id="UP000694843">
    <property type="component" value="Unplaced"/>
</dbReference>
<evidence type="ECO:0000313" key="12">
    <source>
        <dbReference type="RefSeq" id="XP_018006894.1"/>
    </source>
</evidence>
<evidence type="ECO:0000256" key="2">
    <source>
        <dbReference type="ARBA" id="ARBA00005341"/>
    </source>
</evidence>
<evidence type="ECO:0000256" key="4">
    <source>
        <dbReference type="ARBA" id="ARBA00022729"/>
    </source>
</evidence>
<dbReference type="GeneID" id="108664731"/>
<evidence type="ECO:0000256" key="7">
    <source>
        <dbReference type="ARBA" id="ARBA00023180"/>
    </source>
</evidence>
<dbReference type="RefSeq" id="XP_018006894.1">
    <property type="nucleotide sequence ID" value="XM_018151405.2"/>
</dbReference>
<evidence type="ECO:0000313" key="11">
    <source>
        <dbReference type="Proteomes" id="UP000694843"/>
    </source>
</evidence>
<keyword evidence="7" id="KW-0325">Glycoprotein</keyword>
<evidence type="ECO:0000256" key="9">
    <source>
        <dbReference type="SAM" id="Phobius"/>
    </source>
</evidence>
<dbReference type="OrthoDB" id="10612581at2759"/>
<reference evidence="12" key="1">
    <citation type="submission" date="2025-08" db="UniProtKB">
        <authorList>
            <consortium name="RefSeq"/>
        </authorList>
    </citation>
    <scope>IDENTIFICATION</scope>
    <source>
        <tissue evidence="12">Whole organism</tissue>
    </source>
</reference>
<dbReference type="KEGG" id="hazt:108664731"/>
<keyword evidence="3 9" id="KW-0812">Transmembrane</keyword>
<dbReference type="AlphaFoldDB" id="A0A8B7N113"/>